<dbReference type="Gene3D" id="3.30.70.1200">
    <property type="entry name" value="Crispr-associated protein, domain 1"/>
    <property type="match status" value="1"/>
</dbReference>
<dbReference type="SUPFAM" id="SSF117987">
    <property type="entry name" value="CRISPR-associated protein"/>
    <property type="match status" value="1"/>
</dbReference>
<evidence type="ECO:0000313" key="1">
    <source>
        <dbReference type="EMBL" id="NKC30224.1"/>
    </source>
</evidence>
<evidence type="ECO:0000313" key="2">
    <source>
        <dbReference type="Proteomes" id="UP000787635"/>
    </source>
</evidence>
<dbReference type="Proteomes" id="UP000787635">
    <property type="component" value="Unassembled WGS sequence"/>
</dbReference>
<dbReference type="Gene3D" id="3.30.70.1210">
    <property type="entry name" value="Crispr-associated protein, domain 2"/>
    <property type="match status" value="1"/>
</dbReference>
<dbReference type="SMART" id="SM01101">
    <property type="entry name" value="CRISPR_assoc"/>
    <property type="match status" value="1"/>
</dbReference>
<reference evidence="1 2" key="1">
    <citation type="submission" date="2020-03" db="EMBL/GenBank/DDBJ databases">
        <title>Roseomonas selenitidurans sp. nov. isolated from urban soil.</title>
        <authorList>
            <person name="Liu H."/>
        </authorList>
    </citation>
    <scope>NUCLEOTIDE SEQUENCE [LARGE SCALE GENOMIC DNA]</scope>
    <source>
        <strain evidence="1 2">BU-1</strain>
    </source>
</reference>
<sequence>MTGLLLTRATLRRDAPVAALAPLLVPEVQSARASAAHRLIWALFSDGPDRLRDFLWREEAPGRFLALSGRPPNALPDIFDTETKDFAPELSAGDRLGFALRANPVIAIKEPGATRGKRHDVVMHALHTVPKGEERREARPDAVIDAGRRWLARQGEAHGFRPEAGVAVDGYETVRIPRPGGLLRFGQLDFQGVLTVTDPPRFLSALAGGFGRSRAFGCGLMLIRRAR</sequence>
<organism evidence="1 2">
    <name type="scientific">Falsiroseomonas selenitidurans</name>
    <dbReference type="NCBI Taxonomy" id="2716335"/>
    <lineage>
        <taxon>Bacteria</taxon>
        <taxon>Pseudomonadati</taxon>
        <taxon>Pseudomonadota</taxon>
        <taxon>Alphaproteobacteria</taxon>
        <taxon>Acetobacterales</taxon>
        <taxon>Roseomonadaceae</taxon>
        <taxon>Falsiroseomonas</taxon>
    </lineage>
</organism>
<dbReference type="InterPro" id="IPR010179">
    <property type="entry name" value="CRISPR-assoc_prot_Cse3"/>
</dbReference>
<dbReference type="Pfam" id="PF08798">
    <property type="entry name" value="CRISPR_assoc"/>
    <property type="match status" value="1"/>
</dbReference>
<accession>A0ABX1DZ93</accession>
<keyword evidence="2" id="KW-1185">Reference proteome</keyword>
<name>A0ABX1DZ93_9PROT</name>
<proteinExistence type="predicted"/>
<comment type="caution">
    <text evidence="1">The sequence shown here is derived from an EMBL/GenBank/DDBJ whole genome shotgun (WGS) entry which is preliminary data.</text>
</comment>
<dbReference type="EMBL" id="JAAVNE010000005">
    <property type="protein sequence ID" value="NKC30224.1"/>
    <property type="molecule type" value="Genomic_DNA"/>
</dbReference>
<dbReference type="RefSeq" id="WP_168027841.1">
    <property type="nucleotide sequence ID" value="NZ_JAAVNE010000005.1"/>
</dbReference>
<protein>
    <submittedName>
        <fullName evidence="1">Type I-E CRISPR-associated protein Cas6/Cse3/CasE</fullName>
    </submittedName>
</protein>
<dbReference type="NCBIfam" id="TIGR01907">
    <property type="entry name" value="casE_Cse3"/>
    <property type="match status" value="1"/>
</dbReference>
<gene>
    <name evidence="1" type="primary">cas6e</name>
    <name evidence="1" type="ORF">HEQ75_05080</name>
</gene>
<dbReference type="CDD" id="cd09727">
    <property type="entry name" value="Cas6_I-E"/>
    <property type="match status" value="1"/>
</dbReference>